<evidence type="ECO:0000313" key="2">
    <source>
        <dbReference type="EMBL" id="QEG32951.1"/>
    </source>
</evidence>
<organism evidence="2 3">
    <name type="scientific">Bythopirellula goksoeyrii</name>
    <dbReference type="NCBI Taxonomy" id="1400387"/>
    <lineage>
        <taxon>Bacteria</taxon>
        <taxon>Pseudomonadati</taxon>
        <taxon>Planctomycetota</taxon>
        <taxon>Planctomycetia</taxon>
        <taxon>Pirellulales</taxon>
        <taxon>Lacipirellulaceae</taxon>
        <taxon>Bythopirellula</taxon>
    </lineage>
</organism>
<gene>
    <name evidence="2" type="ORF">Pr1d_02120</name>
</gene>
<evidence type="ECO:0000313" key="3">
    <source>
        <dbReference type="Proteomes" id="UP000323917"/>
    </source>
</evidence>
<dbReference type="SUPFAM" id="SSF53474">
    <property type="entry name" value="alpha/beta-Hydrolases"/>
    <property type="match status" value="1"/>
</dbReference>
<dbReference type="InterPro" id="IPR029058">
    <property type="entry name" value="AB_hydrolase_fold"/>
</dbReference>
<evidence type="ECO:0000256" key="1">
    <source>
        <dbReference type="SAM" id="MobiDB-lite"/>
    </source>
</evidence>
<feature type="region of interest" description="Disordered" evidence="1">
    <location>
        <begin position="705"/>
        <end position="726"/>
    </location>
</feature>
<reference evidence="2 3" key="1">
    <citation type="submission" date="2019-08" db="EMBL/GenBank/DDBJ databases">
        <title>Deep-cultivation of Planctomycetes and their phenomic and genomic characterization uncovers novel biology.</title>
        <authorList>
            <person name="Wiegand S."/>
            <person name="Jogler M."/>
            <person name="Boedeker C."/>
            <person name="Pinto D."/>
            <person name="Vollmers J."/>
            <person name="Rivas-Marin E."/>
            <person name="Kohn T."/>
            <person name="Peeters S.H."/>
            <person name="Heuer A."/>
            <person name="Rast P."/>
            <person name="Oberbeckmann S."/>
            <person name="Bunk B."/>
            <person name="Jeske O."/>
            <person name="Meyerdierks A."/>
            <person name="Storesund J.E."/>
            <person name="Kallscheuer N."/>
            <person name="Luecker S."/>
            <person name="Lage O.M."/>
            <person name="Pohl T."/>
            <person name="Merkel B.J."/>
            <person name="Hornburger P."/>
            <person name="Mueller R.-W."/>
            <person name="Bruemmer F."/>
            <person name="Labrenz M."/>
            <person name="Spormann A.M."/>
            <person name="Op den Camp H."/>
            <person name="Overmann J."/>
            <person name="Amann R."/>
            <person name="Jetten M.S.M."/>
            <person name="Mascher T."/>
            <person name="Medema M.H."/>
            <person name="Devos D.P."/>
            <person name="Kaster A.-K."/>
            <person name="Ovreas L."/>
            <person name="Rohde M."/>
            <person name="Galperin M.Y."/>
            <person name="Jogler C."/>
        </authorList>
    </citation>
    <scope>NUCLEOTIDE SEQUENCE [LARGE SCALE GENOMIC DNA]</scope>
    <source>
        <strain evidence="2 3">Pr1d</strain>
    </source>
</reference>
<dbReference type="Proteomes" id="UP000323917">
    <property type="component" value="Chromosome"/>
</dbReference>
<dbReference type="EMBL" id="CP042913">
    <property type="protein sequence ID" value="QEG32951.1"/>
    <property type="molecule type" value="Genomic_DNA"/>
</dbReference>
<dbReference type="GO" id="GO:0016787">
    <property type="term" value="F:hydrolase activity"/>
    <property type="evidence" value="ECO:0007669"/>
    <property type="project" value="UniProtKB-KW"/>
</dbReference>
<dbReference type="Gene3D" id="3.40.50.1820">
    <property type="entry name" value="alpha/beta hydrolase"/>
    <property type="match status" value="1"/>
</dbReference>
<accession>A0A5B9QF64</accession>
<keyword evidence="2" id="KW-0378">Hydrolase</keyword>
<sequence length="726" mass="82187">MVPLVFAPVSRPVRASAHRLRQPFPGTIPLQEKPAIQPATIRQPPGQCRSSFVLLLLFCLVTGCATSTNKWVALRSTPRNPLTESLGLLTKQGPKPTERTLQLLRRYNLHEDLEGDRRELLVKLGEIEKRSPNRENVYAQAELAYVVGKRAERGSHSEKALEYYGAAVLHSYSYLFDEKYATVSNPYDPEFRRACDLYNAALEGTLRIVQEQNSLQPGTTQHIKTANHDCRLEVRLQSNDWHADDIDHFEFVTDYEVHGLRNHYHNFGLGVPLIAVRRKHEGEDPREEYYPEDLSFPVTAFLRVNLAAANESTVQTAVLELFDPLNQPMVQVASHNVPLETDLSTPLAHTLSQPALDDTRLSTLGLLKPEKVKQVQGLYMLEPFQEDKIPVLMVHGLWSSPVTWMEMFNDLRSDPQIRKHYQFWFYLYPTGQPFWFSAAQMREDLADMRQKVDPEGRFPALDQTILVGHSMGGLVSKLQTVDSGNDFWSTLSEHPFSELQADEELREGLAQTFFFDPNPSIRRVITIGTPHRGSEFANDTTRWLGRKLIRIPTKLMQGKHQLIARNPGFFRKDAPLDINTSIDSLEPKSPLLPVLLTAHCSSWVKYNNIMGELPAEGIASWFSSGKGDGVVTLESARLENAESQIVVPADHSLVHRHPQSILEVRRILLQQVAEIRNYTYGDQINQVSIPQQSIREARIQSELPLPTSTSNIDSEIAQEATPILAK</sequence>
<proteinExistence type="predicted"/>
<protein>
    <submittedName>
        <fullName evidence="2">Alpha/beta hydrolase family protein</fullName>
    </submittedName>
</protein>
<name>A0A5B9QF64_9BACT</name>
<keyword evidence="3" id="KW-1185">Reference proteome</keyword>
<dbReference type="KEGG" id="bgok:Pr1d_02120"/>
<dbReference type="AlphaFoldDB" id="A0A5B9QF64"/>